<dbReference type="InterPro" id="IPR027417">
    <property type="entry name" value="P-loop_NTPase"/>
</dbReference>
<sequence length="547" mass="62673">MTDLKRSITIIRNEKKLLQQDEESQLAKRMLISKFPELNPNHSLHEMIKSGVLLAKLCNIFSQKQIVIQYKNHNIYYLENLAQIKRRLLEFGLKETQIFDPQDLLKPEPRYALHLVSLLIFAIQSKTHVFNLSAEDIEALECIDSTSTINLDIQVVDYFDKNDVPSPVISLKNALLTDEQINIQEPVISQENALFTVEQTEFIPFEAVQQLMDANLVEIQAGIQNIQERENIVDEIQVRNITDELQKENNLVDIQAQDIIVEQINLQQVEQEQVEIPQVPNQQNIHQQDMGQQHDINKVDGQTGIGQLQKQEEQRQVLSIVEEIRYNTIAQQIQEISPENNETQQQLTIIDQIRIPPPSADLQTISYKLVFLGDSSTGKSSICKRLLNQNINNISATIDLEQHRLQFRSPYKPININLTLQDTAGMERFRSVSQQYVRSADVVVLVYSLIEPETVSGAVRWFEFVKRNNLNAKIILVGNKSEKATSSQCLKRSDELILQQLGADKFLKCSAVTGEGIEDILNIEWPDKEETKQLQVSEEKEKKGCCK</sequence>
<dbReference type="Pfam" id="PF00307">
    <property type="entry name" value="CH"/>
    <property type="match status" value="1"/>
</dbReference>
<evidence type="ECO:0000313" key="4">
    <source>
        <dbReference type="EMBL" id="CAI9963858.1"/>
    </source>
</evidence>
<protein>
    <submittedName>
        <fullName evidence="4">Rab11</fullName>
    </submittedName>
</protein>
<keyword evidence="2" id="KW-0342">GTP-binding</keyword>
<dbReference type="InterPro" id="IPR036872">
    <property type="entry name" value="CH_dom_sf"/>
</dbReference>
<dbReference type="Pfam" id="PF00071">
    <property type="entry name" value="Ras"/>
    <property type="match status" value="1"/>
</dbReference>
<dbReference type="SMART" id="SM00174">
    <property type="entry name" value="RHO"/>
    <property type="match status" value="1"/>
</dbReference>
<dbReference type="InterPro" id="IPR005225">
    <property type="entry name" value="Small_GTP-bd"/>
</dbReference>
<dbReference type="PROSITE" id="PS51419">
    <property type="entry name" value="RAB"/>
    <property type="match status" value="1"/>
</dbReference>
<organism evidence="4">
    <name type="scientific">Hexamita inflata</name>
    <dbReference type="NCBI Taxonomy" id="28002"/>
    <lineage>
        <taxon>Eukaryota</taxon>
        <taxon>Metamonada</taxon>
        <taxon>Diplomonadida</taxon>
        <taxon>Hexamitidae</taxon>
        <taxon>Hexamitinae</taxon>
        <taxon>Hexamita</taxon>
    </lineage>
</organism>
<dbReference type="SUPFAM" id="SSF47576">
    <property type="entry name" value="Calponin-homology domain, CH-domain"/>
    <property type="match status" value="1"/>
</dbReference>
<reference evidence="5 6" key="2">
    <citation type="submission" date="2024-07" db="EMBL/GenBank/DDBJ databases">
        <authorList>
            <person name="Akdeniz Z."/>
        </authorList>
    </citation>
    <scope>NUCLEOTIDE SEQUENCE [LARGE SCALE GENOMIC DNA]</scope>
</reference>
<evidence type="ECO:0000259" key="3">
    <source>
        <dbReference type="PROSITE" id="PS50021"/>
    </source>
</evidence>
<dbReference type="SMART" id="SM00173">
    <property type="entry name" value="RAS"/>
    <property type="match status" value="1"/>
</dbReference>
<accession>A0AA86R139</accession>
<feature type="domain" description="Calponin-homology (CH)" evidence="3">
    <location>
        <begin position="21"/>
        <end position="124"/>
    </location>
</feature>
<dbReference type="PROSITE" id="PS50021">
    <property type="entry name" value="CH"/>
    <property type="match status" value="1"/>
</dbReference>
<dbReference type="Gene3D" id="3.40.50.300">
    <property type="entry name" value="P-loop containing nucleotide triphosphate hydrolases"/>
    <property type="match status" value="1"/>
</dbReference>
<gene>
    <name evidence="5" type="ORF">HINF_LOCUS40910</name>
    <name evidence="4" type="ORF">HINF_LOCUS51503</name>
</gene>
<keyword evidence="1" id="KW-0547">Nucleotide-binding</keyword>
<dbReference type="SMART" id="SM00175">
    <property type="entry name" value="RAB"/>
    <property type="match status" value="1"/>
</dbReference>
<dbReference type="GO" id="GO:0003924">
    <property type="term" value="F:GTPase activity"/>
    <property type="evidence" value="ECO:0007669"/>
    <property type="project" value="InterPro"/>
</dbReference>
<proteinExistence type="predicted"/>
<comment type="caution">
    <text evidence="4">The sequence shown here is derived from an EMBL/GenBank/DDBJ whole genome shotgun (WGS) entry which is preliminary data.</text>
</comment>
<dbReference type="EMBL" id="CAXDID020000162">
    <property type="protein sequence ID" value="CAL6045165.1"/>
    <property type="molecule type" value="Genomic_DNA"/>
</dbReference>
<evidence type="ECO:0000313" key="6">
    <source>
        <dbReference type="Proteomes" id="UP001642409"/>
    </source>
</evidence>
<dbReference type="AlphaFoldDB" id="A0AA86R139"/>
<dbReference type="Gene3D" id="1.10.418.10">
    <property type="entry name" value="Calponin-like domain"/>
    <property type="match status" value="1"/>
</dbReference>
<dbReference type="SUPFAM" id="SSF52540">
    <property type="entry name" value="P-loop containing nucleoside triphosphate hydrolases"/>
    <property type="match status" value="1"/>
</dbReference>
<evidence type="ECO:0000256" key="1">
    <source>
        <dbReference type="ARBA" id="ARBA00022741"/>
    </source>
</evidence>
<evidence type="ECO:0000313" key="5">
    <source>
        <dbReference type="EMBL" id="CAL6045165.1"/>
    </source>
</evidence>
<dbReference type="InterPro" id="IPR001806">
    <property type="entry name" value="Small_GTPase"/>
</dbReference>
<evidence type="ECO:0000256" key="2">
    <source>
        <dbReference type="ARBA" id="ARBA00023134"/>
    </source>
</evidence>
<dbReference type="Proteomes" id="UP001642409">
    <property type="component" value="Unassembled WGS sequence"/>
</dbReference>
<dbReference type="PRINTS" id="PR00449">
    <property type="entry name" value="RASTRNSFRMNG"/>
</dbReference>
<dbReference type="PANTHER" id="PTHR47977">
    <property type="entry name" value="RAS-RELATED PROTEIN RAB"/>
    <property type="match status" value="1"/>
</dbReference>
<reference evidence="4" key="1">
    <citation type="submission" date="2023-06" db="EMBL/GenBank/DDBJ databases">
        <authorList>
            <person name="Kurt Z."/>
        </authorList>
    </citation>
    <scope>NUCLEOTIDE SEQUENCE</scope>
</reference>
<dbReference type="EMBL" id="CATOUU010000970">
    <property type="protein sequence ID" value="CAI9963858.1"/>
    <property type="molecule type" value="Genomic_DNA"/>
</dbReference>
<dbReference type="InterPro" id="IPR001715">
    <property type="entry name" value="CH_dom"/>
</dbReference>
<dbReference type="CDD" id="cd00154">
    <property type="entry name" value="Rab"/>
    <property type="match status" value="1"/>
</dbReference>
<dbReference type="NCBIfam" id="TIGR00231">
    <property type="entry name" value="small_GTP"/>
    <property type="match status" value="1"/>
</dbReference>
<name>A0AA86R139_9EUKA</name>
<dbReference type="GO" id="GO:0005525">
    <property type="term" value="F:GTP binding"/>
    <property type="evidence" value="ECO:0007669"/>
    <property type="project" value="UniProtKB-KW"/>
</dbReference>
<dbReference type="InterPro" id="IPR050227">
    <property type="entry name" value="Rab"/>
</dbReference>
<keyword evidence="6" id="KW-1185">Reference proteome</keyword>